<dbReference type="InterPro" id="IPR003928">
    <property type="entry name" value="Claudin18"/>
</dbReference>
<protein>
    <recommendedName>
        <fullName evidence="14">Claudin</fullName>
    </recommendedName>
</protein>
<gene>
    <name evidence="12" type="ORF">RIMI_LOCUS21912436</name>
</gene>
<keyword evidence="7" id="KW-0965">Cell junction</keyword>
<dbReference type="InterPro" id="IPR017974">
    <property type="entry name" value="Claudin_CS"/>
</dbReference>
<evidence type="ECO:0000256" key="3">
    <source>
        <dbReference type="ARBA" id="ARBA00008295"/>
    </source>
</evidence>
<reference evidence="12" key="1">
    <citation type="submission" date="2023-07" db="EMBL/GenBank/DDBJ databases">
        <authorList>
            <person name="Stuckert A."/>
        </authorList>
    </citation>
    <scope>NUCLEOTIDE SEQUENCE</scope>
</reference>
<evidence type="ECO:0000256" key="5">
    <source>
        <dbReference type="ARBA" id="ARBA00022475"/>
    </source>
</evidence>
<accession>A0ABN9ML07</accession>
<keyword evidence="5" id="KW-1003">Cell membrane</keyword>
<evidence type="ECO:0000256" key="11">
    <source>
        <dbReference type="SAM" id="Phobius"/>
    </source>
</evidence>
<dbReference type="InterPro" id="IPR004031">
    <property type="entry name" value="PMP22/EMP/MP20/Claudin"/>
</dbReference>
<evidence type="ECO:0000256" key="8">
    <source>
        <dbReference type="ARBA" id="ARBA00022989"/>
    </source>
</evidence>
<keyword evidence="13" id="KW-1185">Reference proteome</keyword>
<dbReference type="Gene3D" id="1.20.140.150">
    <property type="match status" value="1"/>
</dbReference>
<feature type="region of interest" description="Disordered" evidence="10">
    <location>
        <begin position="236"/>
        <end position="261"/>
    </location>
</feature>
<comment type="subcellular location">
    <subcellularLocation>
        <location evidence="1">Cell junction</location>
        <location evidence="1">Tight junction</location>
    </subcellularLocation>
    <subcellularLocation>
        <location evidence="2">Cell membrane</location>
        <topology evidence="2">Multi-pass membrane protein</topology>
    </subcellularLocation>
</comment>
<dbReference type="PROSITE" id="PS01346">
    <property type="entry name" value="CLAUDIN"/>
    <property type="match status" value="1"/>
</dbReference>
<evidence type="ECO:0000256" key="2">
    <source>
        <dbReference type="ARBA" id="ARBA00004651"/>
    </source>
</evidence>
<organism evidence="12 13">
    <name type="scientific">Ranitomeya imitator</name>
    <name type="common">mimic poison frog</name>
    <dbReference type="NCBI Taxonomy" id="111125"/>
    <lineage>
        <taxon>Eukaryota</taxon>
        <taxon>Metazoa</taxon>
        <taxon>Chordata</taxon>
        <taxon>Craniata</taxon>
        <taxon>Vertebrata</taxon>
        <taxon>Euteleostomi</taxon>
        <taxon>Amphibia</taxon>
        <taxon>Batrachia</taxon>
        <taxon>Anura</taxon>
        <taxon>Neobatrachia</taxon>
        <taxon>Hyloidea</taxon>
        <taxon>Dendrobatidae</taxon>
        <taxon>Dendrobatinae</taxon>
        <taxon>Ranitomeya</taxon>
    </lineage>
</organism>
<feature type="transmembrane region" description="Helical" evidence="11">
    <location>
        <begin position="81"/>
        <end position="101"/>
    </location>
</feature>
<keyword evidence="6 11" id="KW-0812">Transmembrane</keyword>
<keyword evidence="8 11" id="KW-1133">Transmembrane helix</keyword>
<dbReference type="InterPro" id="IPR006187">
    <property type="entry name" value="Claudin"/>
</dbReference>
<evidence type="ECO:0000256" key="10">
    <source>
        <dbReference type="SAM" id="MobiDB-lite"/>
    </source>
</evidence>
<sequence>MSVTMCQTMGFVVSALGFAGIIAATGLDMWSTQDLYDNPVTAVFQYQGLWRSCVRQSSGFTECRPYFTILGLPAMFQAVRALMIVGIVLGAIGLLISIFALKCIRIGSMEDAAKANITLTSGVMFIVAGLCSIIGVSVFANMLVTNFWMTTSSMYTGGAISGMGGMGGLQTLQTRPHRDPYINALRRLFLIVNEGPIKSRLQYPKISPDLTSMYKGVSYHVSAKSAGYKTSVYEDKSKKSIYNESRRSEDGKSYPSKYDYV</sequence>
<dbReference type="PRINTS" id="PR01448">
    <property type="entry name" value="CLAUDIN18"/>
</dbReference>
<dbReference type="Proteomes" id="UP001176940">
    <property type="component" value="Unassembled WGS sequence"/>
</dbReference>
<evidence type="ECO:0000256" key="6">
    <source>
        <dbReference type="ARBA" id="ARBA00022692"/>
    </source>
</evidence>
<dbReference type="EMBL" id="CAUEEQ010078011">
    <property type="protein sequence ID" value="CAJ0967026.1"/>
    <property type="molecule type" value="Genomic_DNA"/>
</dbReference>
<dbReference type="Pfam" id="PF00822">
    <property type="entry name" value="PMP22_Claudin"/>
    <property type="match status" value="1"/>
</dbReference>
<keyword evidence="9 11" id="KW-0472">Membrane</keyword>
<keyword evidence="4" id="KW-0796">Tight junction</keyword>
<dbReference type="PRINTS" id="PR01077">
    <property type="entry name" value="CLAUDIN"/>
</dbReference>
<evidence type="ECO:0000256" key="7">
    <source>
        <dbReference type="ARBA" id="ARBA00022949"/>
    </source>
</evidence>
<evidence type="ECO:0000256" key="9">
    <source>
        <dbReference type="ARBA" id="ARBA00023136"/>
    </source>
</evidence>
<proteinExistence type="inferred from homology"/>
<evidence type="ECO:0008006" key="14">
    <source>
        <dbReference type="Google" id="ProtNLM"/>
    </source>
</evidence>
<evidence type="ECO:0000313" key="12">
    <source>
        <dbReference type="EMBL" id="CAJ0967026.1"/>
    </source>
</evidence>
<evidence type="ECO:0000256" key="4">
    <source>
        <dbReference type="ARBA" id="ARBA00022427"/>
    </source>
</evidence>
<feature type="transmembrane region" description="Helical" evidence="11">
    <location>
        <begin position="154"/>
        <end position="172"/>
    </location>
</feature>
<feature type="transmembrane region" description="Helical" evidence="11">
    <location>
        <begin position="122"/>
        <end position="148"/>
    </location>
</feature>
<comment type="caution">
    <text evidence="12">The sequence shown here is derived from an EMBL/GenBank/DDBJ whole genome shotgun (WGS) entry which is preliminary data.</text>
</comment>
<evidence type="ECO:0000313" key="13">
    <source>
        <dbReference type="Proteomes" id="UP001176940"/>
    </source>
</evidence>
<dbReference type="PANTHER" id="PTHR12002">
    <property type="entry name" value="CLAUDIN"/>
    <property type="match status" value="1"/>
</dbReference>
<name>A0ABN9ML07_9NEOB</name>
<evidence type="ECO:0000256" key="1">
    <source>
        <dbReference type="ARBA" id="ARBA00004435"/>
    </source>
</evidence>
<comment type="similarity">
    <text evidence="3">Belongs to the claudin family.</text>
</comment>